<dbReference type="AlphaFoldDB" id="A0A8C6P318"/>
<dbReference type="Ensembl" id="ENSNFUT00015039299.1">
    <property type="protein sequence ID" value="ENSNFUP00015037641.1"/>
    <property type="gene ID" value="ENSNFUG00015018185.1"/>
</dbReference>
<accession>A0A8C6P318</accession>
<name>A0A8C6P318_NOTFU</name>
<keyword evidence="2" id="KW-1185">Reference proteome</keyword>
<reference evidence="1" key="1">
    <citation type="submission" date="2025-08" db="UniProtKB">
        <authorList>
            <consortium name="Ensembl"/>
        </authorList>
    </citation>
    <scope>IDENTIFICATION</scope>
</reference>
<reference evidence="1" key="2">
    <citation type="submission" date="2025-09" db="UniProtKB">
        <authorList>
            <consortium name="Ensembl"/>
        </authorList>
    </citation>
    <scope>IDENTIFICATION</scope>
</reference>
<evidence type="ECO:0000313" key="1">
    <source>
        <dbReference type="Ensembl" id="ENSNFUP00015037641.1"/>
    </source>
</evidence>
<evidence type="ECO:0000313" key="2">
    <source>
        <dbReference type="Proteomes" id="UP000694548"/>
    </source>
</evidence>
<organism evidence="1 2">
    <name type="scientific">Nothobranchius furzeri</name>
    <name type="common">Turquoise killifish</name>
    <dbReference type="NCBI Taxonomy" id="105023"/>
    <lineage>
        <taxon>Eukaryota</taxon>
        <taxon>Metazoa</taxon>
        <taxon>Chordata</taxon>
        <taxon>Craniata</taxon>
        <taxon>Vertebrata</taxon>
        <taxon>Euteleostomi</taxon>
        <taxon>Actinopterygii</taxon>
        <taxon>Neopterygii</taxon>
        <taxon>Teleostei</taxon>
        <taxon>Neoteleostei</taxon>
        <taxon>Acanthomorphata</taxon>
        <taxon>Ovalentaria</taxon>
        <taxon>Atherinomorphae</taxon>
        <taxon>Cyprinodontiformes</taxon>
        <taxon>Nothobranchiidae</taxon>
        <taxon>Nothobranchius</taxon>
    </lineage>
</organism>
<proteinExistence type="predicted"/>
<dbReference type="Proteomes" id="UP000694548">
    <property type="component" value="Unassembled WGS sequence"/>
</dbReference>
<dbReference type="GeneTree" id="ENSGT00980000203041"/>
<sequence>MFDLTDHPLSPVGSKAVPEVQGVVSMAYSETPWEMMEWLELAPLSSAAAYSDAQPSMPSIFNAEFLDVTDINLNSAMDLQLQHW</sequence>
<protein>
    <submittedName>
        <fullName evidence="1">Uncharacterized protein</fullName>
    </submittedName>
</protein>